<dbReference type="PRINTS" id="PR00081">
    <property type="entry name" value="GDHRDH"/>
</dbReference>
<dbReference type="OrthoDB" id="542013at2759"/>
<dbReference type="PANTHER" id="PTHR24320:SF252">
    <property type="entry name" value="DEHYDROGENASE_REDUCTASE FAMILY PROTEIN, PUTATIVE (AFU_ORTHOLOGUE AFUA_3G08550)-RELATED"/>
    <property type="match status" value="1"/>
</dbReference>
<keyword evidence="5" id="KW-1185">Reference proteome</keyword>
<dbReference type="GeneID" id="28831140"/>
<dbReference type="SUPFAM" id="SSF51735">
    <property type="entry name" value="NAD(P)-binding Rossmann-fold domains"/>
    <property type="match status" value="1"/>
</dbReference>
<evidence type="ECO:0000256" key="1">
    <source>
        <dbReference type="ARBA" id="ARBA00006484"/>
    </source>
</evidence>
<reference evidence="4 5" key="1">
    <citation type="submission" date="2015-10" db="EMBL/GenBank/DDBJ databases">
        <title>Full genome of DAOMC 229536 Phialocephala scopiformis, a fungal endophyte of spruce producing the potent anti-insectan compound rugulosin.</title>
        <authorList>
            <consortium name="DOE Joint Genome Institute"/>
            <person name="Walker A.K."/>
            <person name="Frasz S.L."/>
            <person name="Seifert K.A."/>
            <person name="Miller J.D."/>
            <person name="Mondo S.J."/>
            <person name="Labutti K."/>
            <person name="Lipzen A."/>
            <person name="Dockter R."/>
            <person name="Kennedy M."/>
            <person name="Grigoriev I.V."/>
            <person name="Spatafora J.W."/>
        </authorList>
    </citation>
    <scope>NUCLEOTIDE SEQUENCE [LARGE SCALE GENOMIC DNA]</scope>
    <source>
        <strain evidence="4 5">CBS 120377</strain>
    </source>
</reference>
<dbReference type="Proteomes" id="UP000070700">
    <property type="component" value="Unassembled WGS sequence"/>
</dbReference>
<dbReference type="RefSeq" id="XP_018066244.1">
    <property type="nucleotide sequence ID" value="XM_018221414.1"/>
</dbReference>
<dbReference type="AlphaFoldDB" id="A0A194WW40"/>
<evidence type="ECO:0000256" key="3">
    <source>
        <dbReference type="ARBA" id="ARBA00023002"/>
    </source>
</evidence>
<dbReference type="InterPro" id="IPR002347">
    <property type="entry name" value="SDR_fam"/>
</dbReference>
<accession>A0A194WW40</accession>
<dbReference type="EMBL" id="KQ947425">
    <property type="protein sequence ID" value="KUJ11889.1"/>
    <property type="molecule type" value="Genomic_DNA"/>
</dbReference>
<keyword evidence="2" id="KW-0521">NADP</keyword>
<name>A0A194WW40_MOLSC</name>
<protein>
    <submittedName>
        <fullName evidence="4">NAD(P)-binding protein</fullName>
    </submittedName>
</protein>
<evidence type="ECO:0000313" key="4">
    <source>
        <dbReference type="EMBL" id="KUJ11889.1"/>
    </source>
</evidence>
<keyword evidence="3" id="KW-0560">Oxidoreductase</keyword>
<dbReference type="STRING" id="149040.A0A194WW40"/>
<dbReference type="Pfam" id="PF00106">
    <property type="entry name" value="adh_short"/>
    <property type="match status" value="1"/>
</dbReference>
<dbReference type="KEGG" id="psco:LY89DRAFT_757455"/>
<sequence>MVASKNMPRFPDNFFKVFWNNQFRVKIELPTRSKYPSLAGKVAIITGANSGLGFESARQLLTLGLSHLVVAVRSIEKGNAAASKLKLASPKATIDVWQLDMESYDSIQSFVKKCDTTLSRIDYVILNAGVGPLRFGISSSTGHETAIQVNFLSTVLLAILLLPVLKAKSTRDMPAHMTIVNSVLAHTCKFPNRDQRPLLPSFDDTKITPWDPSERYGVSKLLTQLFLVELTEHVKSDDVIINMVDPGATKGTGLGRDVGGMLLIGYKLFQVIAARPVDRGAATYVDALLGHGKESHGCFLMNTEIAPLATFYHTADGKKATQQIWEETMKELSFAHVKEIIASME</sequence>
<dbReference type="InterPro" id="IPR036291">
    <property type="entry name" value="NAD(P)-bd_dom_sf"/>
</dbReference>
<dbReference type="Gene3D" id="3.40.50.720">
    <property type="entry name" value="NAD(P)-binding Rossmann-like Domain"/>
    <property type="match status" value="1"/>
</dbReference>
<proteinExistence type="inferred from homology"/>
<evidence type="ECO:0000256" key="2">
    <source>
        <dbReference type="ARBA" id="ARBA00022857"/>
    </source>
</evidence>
<organism evidence="4 5">
    <name type="scientific">Mollisia scopiformis</name>
    <name type="common">Conifer needle endophyte fungus</name>
    <name type="synonym">Phialocephala scopiformis</name>
    <dbReference type="NCBI Taxonomy" id="149040"/>
    <lineage>
        <taxon>Eukaryota</taxon>
        <taxon>Fungi</taxon>
        <taxon>Dikarya</taxon>
        <taxon>Ascomycota</taxon>
        <taxon>Pezizomycotina</taxon>
        <taxon>Leotiomycetes</taxon>
        <taxon>Helotiales</taxon>
        <taxon>Mollisiaceae</taxon>
        <taxon>Mollisia</taxon>
    </lineage>
</organism>
<gene>
    <name evidence="4" type="ORF">LY89DRAFT_757455</name>
</gene>
<evidence type="ECO:0000313" key="5">
    <source>
        <dbReference type="Proteomes" id="UP000070700"/>
    </source>
</evidence>
<dbReference type="InParanoid" id="A0A194WW40"/>
<dbReference type="PANTHER" id="PTHR24320">
    <property type="entry name" value="RETINOL DEHYDROGENASE"/>
    <property type="match status" value="1"/>
</dbReference>
<comment type="similarity">
    <text evidence="1">Belongs to the short-chain dehydrogenases/reductases (SDR) family.</text>
</comment>
<dbReference type="GO" id="GO:0016491">
    <property type="term" value="F:oxidoreductase activity"/>
    <property type="evidence" value="ECO:0007669"/>
    <property type="project" value="UniProtKB-KW"/>
</dbReference>